<evidence type="ECO:0000256" key="1">
    <source>
        <dbReference type="SAM" id="Phobius"/>
    </source>
</evidence>
<dbReference type="Proteomes" id="UP000501690">
    <property type="component" value="Linkage Group LG5"/>
</dbReference>
<proteinExistence type="predicted"/>
<keyword evidence="3" id="KW-1185">Reference proteome</keyword>
<protein>
    <submittedName>
        <fullName evidence="2">Uncharacterized protein</fullName>
    </submittedName>
</protein>
<dbReference type="EMBL" id="CP039349">
    <property type="protein sequence ID" value="QCD93380.1"/>
    <property type="molecule type" value="Genomic_DNA"/>
</dbReference>
<dbReference type="AlphaFoldDB" id="A0A4D6LXZ2"/>
<reference evidence="2 3" key="1">
    <citation type="submission" date="2019-04" db="EMBL/GenBank/DDBJ databases">
        <title>An improved genome assembly and genetic linkage map for asparagus bean, Vigna unguiculata ssp. sesquipedialis.</title>
        <authorList>
            <person name="Xia Q."/>
            <person name="Zhang R."/>
            <person name="Dong Y."/>
        </authorList>
    </citation>
    <scope>NUCLEOTIDE SEQUENCE [LARGE SCALE GENOMIC DNA]</scope>
    <source>
        <tissue evidence="2">Leaf</tissue>
    </source>
</reference>
<evidence type="ECO:0000313" key="2">
    <source>
        <dbReference type="EMBL" id="QCD93380.1"/>
    </source>
</evidence>
<evidence type="ECO:0000313" key="3">
    <source>
        <dbReference type="Proteomes" id="UP000501690"/>
    </source>
</evidence>
<sequence>MARDSGGTRGTFELWLGLASVAGVSVLVVASTDGSRWIVLLSVLLTSLVVLGRYELCSYLGTPLGVTVCDP</sequence>
<name>A0A4D6LXZ2_VIGUN</name>
<keyword evidence="1" id="KW-0472">Membrane</keyword>
<gene>
    <name evidence="2" type="ORF">DEO72_LG5g1455</name>
</gene>
<feature type="transmembrane region" description="Helical" evidence="1">
    <location>
        <begin position="37"/>
        <end position="54"/>
    </location>
</feature>
<keyword evidence="1" id="KW-1133">Transmembrane helix</keyword>
<feature type="transmembrane region" description="Helical" evidence="1">
    <location>
        <begin position="12"/>
        <end position="31"/>
    </location>
</feature>
<keyword evidence="1" id="KW-0812">Transmembrane</keyword>
<organism evidence="2 3">
    <name type="scientific">Vigna unguiculata</name>
    <name type="common">Cowpea</name>
    <dbReference type="NCBI Taxonomy" id="3917"/>
    <lineage>
        <taxon>Eukaryota</taxon>
        <taxon>Viridiplantae</taxon>
        <taxon>Streptophyta</taxon>
        <taxon>Embryophyta</taxon>
        <taxon>Tracheophyta</taxon>
        <taxon>Spermatophyta</taxon>
        <taxon>Magnoliopsida</taxon>
        <taxon>eudicotyledons</taxon>
        <taxon>Gunneridae</taxon>
        <taxon>Pentapetalae</taxon>
        <taxon>rosids</taxon>
        <taxon>fabids</taxon>
        <taxon>Fabales</taxon>
        <taxon>Fabaceae</taxon>
        <taxon>Papilionoideae</taxon>
        <taxon>50 kb inversion clade</taxon>
        <taxon>NPAAA clade</taxon>
        <taxon>indigoferoid/millettioid clade</taxon>
        <taxon>Phaseoleae</taxon>
        <taxon>Vigna</taxon>
    </lineage>
</organism>
<accession>A0A4D6LXZ2</accession>